<organism evidence="1 2">
    <name type="scientific">Nesidiocoris tenuis</name>
    <dbReference type="NCBI Taxonomy" id="355587"/>
    <lineage>
        <taxon>Eukaryota</taxon>
        <taxon>Metazoa</taxon>
        <taxon>Ecdysozoa</taxon>
        <taxon>Arthropoda</taxon>
        <taxon>Hexapoda</taxon>
        <taxon>Insecta</taxon>
        <taxon>Pterygota</taxon>
        <taxon>Neoptera</taxon>
        <taxon>Paraneoptera</taxon>
        <taxon>Hemiptera</taxon>
        <taxon>Heteroptera</taxon>
        <taxon>Panheteroptera</taxon>
        <taxon>Cimicomorpha</taxon>
        <taxon>Miridae</taxon>
        <taxon>Dicyphina</taxon>
        <taxon>Nesidiocoris</taxon>
    </lineage>
</organism>
<reference evidence="1 2" key="1">
    <citation type="submission" date="2020-02" db="EMBL/GenBank/DDBJ databases">
        <authorList>
            <person name="Ferguson B K."/>
        </authorList>
    </citation>
    <scope>NUCLEOTIDE SEQUENCE [LARGE SCALE GENOMIC DNA]</scope>
</reference>
<proteinExistence type="predicted"/>
<dbReference type="AlphaFoldDB" id="A0A6H5GCD3"/>
<dbReference type="Proteomes" id="UP000479000">
    <property type="component" value="Unassembled WGS sequence"/>
</dbReference>
<sequence length="63" mass="6931">MGSKLKRETSQARQLCRTPSSRFEQGSLQFSESAFHLIRNLKNGTDLCSSATIGVGKIRCTPT</sequence>
<evidence type="ECO:0000313" key="1">
    <source>
        <dbReference type="EMBL" id="CAB0000323.1"/>
    </source>
</evidence>
<keyword evidence="2" id="KW-1185">Reference proteome</keyword>
<name>A0A6H5GCD3_9HEMI</name>
<feature type="non-terminal residue" evidence="1">
    <location>
        <position position="63"/>
    </location>
</feature>
<evidence type="ECO:0000313" key="2">
    <source>
        <dbReference type="Proteomes" id="UP000479000"/>
    </source>
</evidence>
<gene>
    <name evidence="1" type="ORF">NTEN_LOCUS6297</name>
</gene>
<accession>A0A6H5GCD3</accession>
<protein>
    <submittedName>
        <fullName evidence="1">Uncharacterized protein</fullName>
    </submittedName>
</protein>
<dbReference type="EMBL" id="CADCXU010009397">
    <property type="protein sequence ID" value="CAB0000323.1"/>
    <property type="molecule type" value="Genomic_DNA"/>
</dbReference>